<dbReference type="Proteomes" id="UP000188586">
    <property type="component" value="Unassembled WGS sequence"/>
</dbReference>
<evidence type="ECO:0000313" key="3">
    <source>
        <dbReference type="Proteomes" id="UP000188586"/>
    </source>
</evidence>
<sequence length="196" mass="22526">MTKWIKGIFNNLISGLLVSFLGSSAIVTFIGKWIAGTSVFKFLTNEHPIQGWVIVLIISVILAFLLMLVIGILRNRPYWKEKKDYLSQGLEWTLTEEFFLNYEYLTLDKTGPQFIRACIIGPFCPICKVDVNPIVSGGSFICFNGHDLKNTEAYRILNDQRQRFVMNTSNFNDYWDVIRSRVYIEAQGKARKGLLQ</sequence>
<dbReference type="AlphaFoldDB" id="A0A1V3SVF6"/>
<keyword evidence="1" id="KW-1133">Transmembrane helix</keyword>
<gene>
    <name evidence="2" type="ORF">BOX24_06500</name>
</gene>
<name>A0A1V3SVF6_9BACT</name>
<accession>A0A1V3SVF6</accession>
<keyword evidence="1" id="KW-0812">Transmembrane</keyword>
<evidence type="ECO:0000313" key="2">
    <source>
        <dbReference type="EMBL" id="OOH72644.1"/>
    </source>
</evidence>
<evidence type="ECO:0000256" key="1">
    <source>
        <dbReference type="SAM" id="Phobius"/>
    </source>
</evidence>
<keyword evidence="1" id="KW-0472">Membrane</keyword>
<comment type="caution">
    <text evidence="2">The sequence shown here is derived from an EMBL/GenBank/DDBJ whole genome shotgun (WGS) entry which is preliminary data.</text>
</comment>
<reference evidence="2 3" key="1">
    <citation type="submission" date="2016-11" db="EMBL/GenBank/DDBJ databases">
        <title>Comparative genomics of co-occurring bacteria in distinct bioleaching systems unravels niche-specific adaptation.</title>
        <authorList>
            <person name="Zhang X."/>
            <person name="Liu X."/>
            <person name="Yin H."/>
        </authorList>
    </citation>
    <scope>NUCLEOTIDE SEQUENCE [LARGE SCALE GENOMIC DNA]</scope>
    <source>
        <strain evidence="2 3">DX</strain>
    </source>
</reference>
<dbReference type="RefSeq" id="WP_077304192.1">
    <property type="nucleotide sequence ID" value="NZ_MPOJ01000011.1"/>
</dbReference>
<dbReference type="EMBL" id="MPOJ01000011">
    <property type="protein sequence ID" value="OOH72644.1"/>
    <property type="molecule type" value="Genomic_DNA"/>
</dbReference>
<feature type="transmembrane region" description="Helical" evidence="1">
    <location>
        <begin position="51"/>
        <end position="73"/>
    </location>
</feature>
<proteinExistence type="predicted"/>
<feature type="transmembrane region" description="Helical" evidence="1">
    <location>
        <begin position="12"/>
        <end position="31"/>
    </location>
</feature>
<protein>
    <submittedName>
        <fullName evidence="2">Uncharacterized protein</fullName>
    </submittedName>
</protein>
<organism evidence="2 3">
    <name type="scientific">Leptospirillum ferriphilum</name>
    <dbReference type="NCBI Taxonomy" id="178606"/>
    <lineage>
        <taxon>Bacteria</taxon>
        <taxon>Pseudomonadati</taxon>
        <taxon>Nitrospirota</taxon>
        <taxon>Nitrospiria</taxon>
        <taxon>Nitrospirales</taxon>
        <taxon>Nitrospiraceae</taxon>
        <taxon>Leptospirillum</taxon>
    </lineage>
</organism>